<keyword evidence="4" id="KW-1185">Reference proteome</keyword>
<dbReference type="EMBL" id="JBHUIJ010000022">
    <property type="protein sequence ID" value="MFD2238840.1"/>
    <property type="molecule type" value="Genomic_DNA"/>
</dbReference>
<dbReference type="Pfam" id="PF00472">
    <property type="entry name" value="RF-1"/>
    <property type="match status" value="1"/>
</dbReference>
<accession>A0ABW5CR73</accession>
<dbReference type="PANTHER" id="PTHR47814:SF1">
    <property type="entry name" value="PEPTIDYL-TRNA HYDROLASE ARFB"/>
    <property type="match status" value="1"/>
</dbReference>
<feature type="compositionally biased region" description="Basic and acidic residues" evidence="1">
    <location>
        <begin position="91"/>
        <end position="100"/>
    </location>
</feature>
<evidence type="ECO:0000313" key="4">
    <source>
        <dbReference type="Proteomes" id="UP001597371"/>
    </source>
</evidence>
<dbReference type="PROSITE" id="PS00745">
    <property type="entry name" value="RF_PROK_I"/>
    <property type="match status" value="1"/>
</dbReference>
<comment type="caution">
    <text evidence="3">The sequence shown here is derived from an EMBL/GenBank/DDBJ whole genome shotgun (WGS) entry which is preliminary data.</text>
</comment>
<dbReference type="Proteomes" id="UP001597371">
    <property type="component" value="Unassembled WGS sequence"/>
</dbReference>
<feature type="domain" description="Prokaryotic-type class I peptide chain release factors" evidence="2">
    <location>
        <begin position="29"/>
        <end position="45"/>
    </location>
</feature>
<dbReference type="Gene3D" id="3.30.160.20">
    <property type="match status" value="1"/>
</dbReference>
<dbReference type="InterPro" id="IPR000352">
    <property type="entry name" value="Pep_chain_release_fac_I"/>
</dbReference>
<dbReference type="PANTHER" id="PTHR47814">
    <property type="entry name" value="PEPTIDYL-TRNA HYDROLASE ARFB"/>
    <property type="match status" value="1"/>
</dbReference>
<evidence type="ECO:0000313" key="3">
    <source>
        <dbReference type="EMBL" id="MFD2238840.1"/>
    </source>
</evidence>
<proteinExistence type="predicted"/>
<evidence type="ECO:0000259" key="2">
    <source>
        <dbReference type="PROSITE" id="PS00745"/>
    </source>
</evidence>
<evidence type="ECO:0000256" key="1">
    <source>
        <dbReference type="SAM" id="MobiDB-lite"/>
    </source>
</evidence>
<feature type="compositionally biased region" description="Basic residues" evidence="1">
    <location>
        <begin position="130"/>
        <end position="147"/>
    </location>
</feature>
<reference evidence="4" key="1">
    <citation type="journal article" date="2019" name="Int. J. Syst. Evol. Microbiol.">
        <title>The Global Catalogue of Microorganisms (GCM) 10K type strain sequencing project: providing services to taxonomists for standard genome sequencing and annotation.</title>
        <authorList>
            <consortium name="The Broad Institute Genomics Platform"/>
            <consortium name="The Broad Institute Genome Sequencing Center for Infectious Disease"/>
            <person name="Wu L."/>
            <person name="Ma J."/>
        </authorList>
    </citation>
    <scope>NUCLEOTIDE SEQUENCE [LARGE SCALE GENOMIC DNA]</scope>
    <source>
        <strain evidence="4">ZS-35-S2</strain>
    </source>
</reference>
<sequence>MATDSRFDGLVVSSRVTLPETELEENFIRAGGPGGQNVNKVSSAVQLRFFAAASSVLSGEAKARLLKLAGSRATKEGEILIEASRFRAQERNREDARERLAGLVREALKPPPPPRKKTRPSRGAVERRLKEKKGRAGIKRMRGRVDD</sequence>
<dbReference type="EC" id="3.1.1.29" evidence="3"/>
<keyword evidence="3" id="KW-0378">Hydrolase</keyword>
<dbReference type="RefSeq" id="WP_209737298.1">
    <property type="nucleotide sequence ID" value="NZ_CP072611.1"/>
</dbReference>
<dbReference type="GO" id="GO:0004045">
    <property type="term" value="F:peptidyl-tRNA hydrolase activity"/>
    <property type="evidence" value="ECO:0007669"/>
    <property type="project" value="UniProtKB-EC"/>
</dbReference>
<feature type="region of interest" description="Disordered" evidence="1">
    <location>
        <begin position="91"/>
        <end position="147"/>
    </location>
</feature>
<protein>
    <submittedName>
        <fullName evidence="3">Alternative ribosome rescue aminoacyl-tRNA hydrolase ArfB</fullName>
        <ecNumber evidence="3">3.1.1.29</ecNumber>
    </submittedName>
</protein>
<dbReference type="SUPFAM" id="SSF110916">
    <property type="entry name" value="Peptidyl-tRNA hydrolase domain-like"/>
    <property type="match status" value="1"/>
</dbReference>
<organism evidence="3 4">
    <name type="scientific">Aureimonas populi</name>
    <dbReference type="NCBI Taxonomy" id="1701758"/>
    <lineage>
        <taxon>Bacteria</taxon>
        <taxon>Pseudomonadati</taxon>
        <taxon>Pseudomonadota</taxon>
        <taxon>Alphaproteobacteria</taxon>
        <taxon>Hyphomicrobiales</taxon>
        <taxon>Aurantimonadaceae</taxon>
        <taxon>Aureimonas</taxon>
    </lineage>
</organism>
<gene>
    <name evidence="3" type="primary">arfB</name>
    <name evidence="3" type="ORF">ACFSKQ_15405</name>
</gene>
<name>A0ABW5CR73_9HYPH</name>
<dbReference type="NCBIfam" id="NF006718">
    <property type="entry name" value="PRK09256.1"/>
    <property type="match status" value="1"/>
</dbReference>